<name>R4KJ70_9FIRM</name>
<sequence>MSSIMRISGLASGMDIDQMVSDLMKAQRMKVNSIEQNKQILEWQQEDYRNINTDLRSLRDVVADMRLQSTFLAHKATSSNQSIVTVSANSAAIDGTHTIKVDQLAKAASITSFSKIGSTGNYATLNDQLDSDPETDYGVLDFEINGVVFKMDAQIDSIYGLVNRINNHSAAGVSLNTTQRASDSTAQVQELKLTDDALTEGLTITVGDKKIALWNRANSAYESETLAKEALGADYLYDISGVNFDTADKIVQDIVDNQAAPTGALWERTGTGVLTITSDEVGAANAVSATVSGGQKWNVRASYDATVDRFFLTTSETGDDQQLKLVDNELSRLLKLTNGNGNIDTSADVSDFPSGVIASGGQNAHVVIDDLSYTEYTSNQVTLNGVTYNLHDTSATNITVTVQRDTDSIYNAVVNFIEKYNEIVGTVEDKLSEKRYRDYKYPLSDVEREKLTDKQIDQWIEKARSGMLRNDQTLSTFRNKFRTTMSAAVPGATNGINSLAAVGITTTIDYWSAKLEYKEDALRKAIESNPQGVMEMFTKQADDYNDKGIAQRLYDDLTGAINTIIDKAGGSGFEVADNSVLGKRIGDYEDDIKDWEDRLKMMEDRYYRQFTAMEKAINQMNQQSAWLMQQFGTG</sequence>
<keyword evidence="9" id="KW-1185">Reference proteome</keyword>
<evidence type="ECO:0000313" key="8">
    <source>
        <dbReference type="EMBL" id="AGL01672.1"/>
    </source>
</evidence>
<keyword evidence="3" id="KW-0175">Coiled coil</keyword>
<dbReference type="InterPro" id="IPR040026">
    <property type="entry name" value="FliD"/>
</dbReference>
<dbReference type="GO" id="GO:0007155">
    <property type="term" value="P:cell adhesion"/>
    <property type="evidence" value="ECO:0007669"/>
    <property type="project" value="InterPro"/>
</dbReference>
<comment type="function">
    <text evidence="5">Required for morphogenesis and for the elongation of the flagellar filament by facilitating polymerization of the flagellin monomers at the tip of growing filament. Forms a capping structure, which prevents flagellin subunits (transported through the central channel of the flagellum) from leaking out without polymerization at the distal end.</text>
</comment>
<evidence type="ECO:0000256" key="1">
    <source>
        <dbReference type="ARBA" id="ARBA00009764"/>
    </source>
</evidence>
<feature type="domain" description="Flagellar hook-associated protein 2 C-terminal" evidence="7">
    <location>
        <begin position="361"/>
        <end position="622"/>
    </location>
</feature>
<organism evidence="8 9">
    <name type="scientific">Desulfoscipio gibsoniae DSM 7213</name>
    <dbReference type="NCBI Taxonomy" id="767817"/>
    <lineage>
        <taxon>Bacteria</taxon>
        <taxon>Bacillati</taxon>
        <taxon>Bacillota</taxon>
        <taxon>Clostridia</taxon>
        <taxon>Eubacteriales</taxon>
        <taxon>Desulfallaceae</taxon>
        <taxon>Desulfoscipio</taxon>
    </lineage>
</organism>
<protein>
    <recommendedName>
        <fullName evidence="5">Flagellar hook-associated protein 2</fullName>
        <shortName evidence="5">HAP2</shortName>
    </recommendedName>
    <alternativeName>
        <fullName evidence="5">Flagellar cap protein</fullName>
    </alternativeName>
</protein>
<evidence type="ECO:0000259" key="6">
    <source>
        <dbReference type="Pfam" id="PF02465"/>
    </source>
</evidence>
<comment type="similarity">
    <text evidence="1 5">Belongs to the FliD family.</text>
</comment>
<evidence type="ECO:0000259" key="7">
    <source>
        <dbReference type="Pfam" id="PF07195"/>
    </source>
</evidence>
<comment type="subunit">
    <text evidence="2 5">Homopentamer.</text>
</comment>
<dbReference type="eggNOG" id="COG1345">
    <property type="taxonomic scope" value="Bacteria"/>
</dbReference>
<dbReference type="KEGG" id="dgi:Desgi_2246"/>
<dbReference type="InterPro" id="IPR010809">
    <property type="entry name" value="FliD_C"/>
</dbReference>
<dbReference type="Proteomes" id="UP000013520">
    <property type="component" value="Chromosome"/>
</dbReference>
<evidence type="ECO:0000256" key="5">
    <source>
        <dbReference type="RuleBase" id="RU362066"/>
    </source>
</evidence>
<keyword evidence="8" id="KW-0966">Cell projection</keyword>
<dbReference type="GO" id="GO:0071973">
    <property type="term" value="P:bacterial-type flagellum-dependent cell motility"/>
    <property type="evidence" value="ECO:0007669"/>
    <property type="project" value="TreeGrafter"/>
</dbReference>
<dbReference type="GO" id="GO:0009421">
    <property type="term" value="C:bacterial-type flagellum filament cap"/>
    <property type="evidence" value="ECO:0007669"/>
    <property type="project" value="InterPro"/>
</dbReference>
<evidence type="ECO:0000256" key="2">
    <source>
        <dbReference type="ARBA" id="ARBA00011255"/>
    </source>
</evidence>
<evidence type="ECO:0000313" key="9">
    <source>
        <dbReference type="Proteomes" id="UP000013520"/>
    </source>
</evidence>
<evidence type="ECO:0000256" key="4">
    <source>
        <dbReference type="ARBA" id="ARBA00023143"/>
    </source>
</evidence>
<keyword evidence="4 5" id="KW-0975">Bacterial flagellum</keyword>
<keyword evidence="8" id="KW-0282">Flagellum</keyword>
<reference evidence="8 9" key="1">
    <citation type="submission" date="2012-01" db="EMBL/GenBank/DDBJ databases">
        <title>Complete sequence of Desulfotomaculum gibsoniae DSM 7213.</title>
        <authorList>
            <consortium name="US DOE Joint Genome Institute"/>
            <person name="Lucas S."/>
            <person name="Han J."/>
            <person name="Lapidus A."/>
            <person name="Cheng J.-F."/>
            <person name="Goodwin L."/>
            <person name="Pitluck S."/>
            <person name="Peters L."/>
            <person name="Ovchinnikova G."/>
            <person name="Teshima H."/>
            <person name="Detter J.C."/>
            <person name="Han C."/>
            <person name="Tapia R."/>
            <person name="Land M."/>
            <person name="Hauser L."/>
            <person name="Kyrpides N."/>
            <person name="Ivanova N."/>
            <person name="Pagani I."/>
            <person name="Parshina S."/>
            <person name="Plugge C."/>
            <person name="Muyzer G."/>
            <person name="Kuever J."/>
            <person name="Ivanova A."/>
            <person name="Nazina T."/>
            <person name="Klenk H.-P."/>
            <person name="Brambilla E."/>
            <person name="Spring S."/>
            <person name="Stams A.F."/>
            <person name="Woyke T."/>
        </authorList>
    </citation>
    <scope>NUCLEOTIDE SEQUENCE [LARGE SCALE GENOMIC DNA]</scope>
    <source>
        <strain evidence="8 9">DSM 7213</strain>
    </source>
</reference>
<dbReference type="HOGENOM" id="CLU_015182_0_2_9"/>
<dbReference type="EMBL" id="CP003273">
    <property type="protein sequence ID" value="AGL01672.1"/>
    <property type="molecule type" value="Genomic_DNA"/>
</dbReference>
<dbReference type="OrthoDB" id="9776025at2"/>
<dbReference type="InterPro" id="IPR003481">
    <property type="entry name" value="FliD_N"/>
</dbReference>
<evidence type="ECO:0000256" key="3">
    <source>
        <dbReference type="ARBA" id="ARBA00023054"/>
    </source>
</evidence>
<dbReference type="RefSeq" id="WP_006522106.1">
    <property type="nucleotide sequence ID" value="NC_021184.1"/>
</dbReference>
<dbReference type="AlphaFoldDB" id="R4KJ70"/>
<keyword evidence="8" id="KW-0969">Cilium</keyword>
<accession>R4KJ70</accession>
<dbReference type="PANTHER" id="PTHR30288">
    <property type="entry name" value="FLAGELLAR CAP/ASSEMBLY PROTEIN FLID"/>
    <property type="match status" value="1"/>
</dbReference>
<dbReference type="Pfam" id="PF07195">
    <property type="entry name" value="FliD_C"/>
    <property type="match status" value="1"/>
</dbReference>
<dbReference type="Pfam" id="PF02465">
    <property type="entry name" value="FliD_N"/>
    <property type="match status" value="1"/>
</dbReference>
<dbReference type="PANTHER" id="PTHR30288:SF0">
    <property type="entry name" value="FLAGELLAR HOOK-ASSOCIATED PROTEIN 2"/>
    <property type="match status" value="1"/>
</dbReference>
<dbReference type="STRING" id="767817.Desgi_2246"/>
<feature type="domain" description="Flagellar hook-associated protein 2 N-terminal" evidence="6">
    <location>
        <begin position="12"/>
        <end position="108"/>
    </location>
</feature>
<keyword evidence="5" id="KW-0964">Secreted</keyword>
<gene>
    <name evidence="8" type="ORF">Desgi_2246</name>
</gene>
<dbReference type="GO" id="GO:0009424">
    <property type="term" value="C:bacterial-type flagellum hook"/>
    <property type="evidence" value="ECO:0007669"/>
    <property type="project" value="UniProtKB-UniRule"/>
</dbReference>
<dbReference type="GO" id="GO:0005576">
    <property type="term" value="C:extracellular region"/>
    <property type="evidence" value="ECO:0007669"/>
    <property type="project" value="UniProtKB-SubCell"/>
</dbReference>
<proteinExistence type="inferred from homology"/>
<comment type="subcellular location">
    <subcellularLocation>
        <location evidence="5">Secreted</location>
    </subcellularLocation>
    <subcellularLocation>
        <location evidence="5">Bacterial flagellum</location>
    </subcellularLocation>
</comment>